<organism evidence="1 2">
    <name type="scientific">Mus spicilegus</name>
    <name type="common">Mound-building mouse</name>
    <dbReference type="NCBI Taxonomy" id="10103"/>
    <lineage>
        <taxon>Eukaryota</taxon>
        <taxon>Metazoa</taxon>
        <taxon>Chordata</taxon>
        <taxon>Craniata</taxon>
        <taxon>Vertebrata</taxon>
        <taxon>Euteleostomi</taxon>
        <taxon>Mammalia</taxon>
        <taxon>Eutheria</taxon>
        <taxon>Euarchontoglires</taxon>
        <taxon>Glires</taxon>
        <taxon>Rodentia</taxon>
        <taxon>Myomorpha</taxon>
        <taxon>Muroidea</taxon>
        <taxon>Muridae</taxon>
        <taxon>Murinae</taxon>
        <taxon>Mus</taxon>
        <taxon>Mus</taxon>
    </lineage>
</organism>
<dbReference type="AlphaFoldDB" id="A0A8C6N4E7"/>
<sequence>MEDVQKDYKSQKPSKDNLDVCDLHHLRNRTKCREQPPTWENWTRTMALPVPVLSLLFCVVEKKSPLCIENFSLVTDPEHPVQIPSRACLVIIESEASWGLLFLQSQLLSYTQQVSSAVLAISPTVCKVHPHRNLLHL</sequence>
<reference evidence="1" key="1">
    <citation type="submission" date="2025-08" db="UniProtKB">
        <authorList>
            <consortium name="Ensembl"/>
        </authorList>
    </citation>
    <scope>IDENTIFICATION</scope>
</reference>
<dbReference type="Ensembl" id="ENSMSIT00000044444.1">
    <property type="protein sequence ID" value="ENSMSIP00000035276.1"/>
    <property type="gene ID" value="ENSMSIG00000029379.1"/>
</dbReference>
<evidence type="ECO:0000313" key="1">
    <source>
        <dbReference type="Ensembl" id="ENSMSIP00000035276.1"/>
    </source>
</evidence>
<accession>A0A8C6N4E7</accession>
<keyword evidence="2" id="KW-1185">Reference proteome</keyword>
<name>A0A8C6N4E7_MUSSI</name>
<protein>
    <submittedName>
        <fullName evidence="1">Uncharacterized protein</fullName>
    </submittedName>
</protein>
<evidence type="ECO:0000313" key="2">
    <source>
        <dbReference type="Proteomes" id="UP000694415"/>
    </source>
</evidence>
<dbReference type="Proteomes" id="UP000694415">
    <property type="component" value="Unplaced"/>
</dbReference>
<reference evidence="1" key="2">
    <citation type="submission" date="2025-09" db="UniProtKB">
        <authorList>
            <consortium name="Ensembl"/>
        </authorList>
    </citation>
    <scope>IDENTIFICATION</scope>
</reference>
<proteinExistence type="predicted"/>